<protein>
    <recommendedName>
        <fullName evidence="3">Metal ABC transporter substrate-binding protein</fullName>
    </recommendedName>
</protein>
<dbReference type="OrthoDB" id="9793396at2"/>
<proteinExistence type="predicted"/>
<evidence type="ECO:0008006" key="3">
    <source>
        <dbReference type="Google" id="ProtNLM"/>
    </source>
</evidence>
<dbReference type="EMBL" id="RWKW01000085">
    <property type="protein sequence ID" value="RST84633.1"/>
    <property type="molecule type" value="Genomic_DNA"/>
</dbReference>
<dbReference type="RefSeq" id="WP_126701668.1">
    <property type="nucleotide sequence ID" value="NZ_RWKW01000085.1"/>
</dbReference>
<evidence type="ECO:0000313" key="1">
    <source>
        <dbReference type="EMBL" id="RST84633.1"/>
    </source>
</evidence>
<dbReference type="GO" id="GO:0030001">
    <property type="term" value="P:metal ion transport"/>
    <property type="evidence" value="ECO:0007669"/>
    <property type="project" value="InterPro"/>
</dbReference>
<name>A0A429YT48_9HYPH</name>
<comment type="caution">
    <text evidence="1">The sequence shown here is derived from an EMBL/GenBank/DDBJ whole genome shotgun (WGS) entry which is preliminary data.</text>
</comment>
<dbReference type="GO" id="GO:0046872">
    <property type="term" value="F:metal ion binding"/>
    <property type="evidence" value="ECO:0007669"/>
    <property type="project" value="InterPro"/>
</dbReference>
<dbReference type="Pfam" id="PF01297">
    <property type="entry name" value="ZnuA"/>
    <property type="match status" value="1"/>
</dbReference>
<reference evidence="1 2" key="1">
    <citation type="submission" date="2018-12" db="EMBL/GenBank/DDBJ databases">
        <title>Mesorhizobium carbonis sp. nov., isolated from coal mine water.</title>
        <authorList>
            <person name="Xin W."/>
            <person name="Xu Z."/>
            <person name="Xiang F."/>
            <person name="Zhang J."/>
            <person name="Xi L."/>
            <person name="Liu J."/>
        </authorList>
    </citation>
    <scope>NUCLEOTIDE SEQUENCE [LARGE SCALE GENOMIC DNA]</scope>
    <source>
        <strain evidence="1 2">B2.3</strain>
    </source>
</reference>
<evidence type="ECO:0000313" key="2">
    <source>
        <dbReference type="Proteomes" id="UP000278398"/>
    </source>
</evidence>
<accession>A0A429YT48</accession>
<dbReference type="SUPFAM" id="SSF53807">
    <property type="entry name" value="Helical backbone' metal receptor"/>
    <property type="match status" value="1"/>
</dbReference>
<dbReference type="Proteomes" id="UP000278398">
    <property type="component" value="Unassembled WGS sequence"/>
</dbReference>
<sequence>MNAGLGDVRSERIRRAPDIRQKRAAAALAENIADARLVEQIASEAGRAPGGTLYSDALSAPDGPAPSYVEMMRSNVATLTAAIFGR</sequence>
<keyword evidence="2" id="KW-1185">Reference proteome</keyword>
<organism evidence="1 2">
    <name type="scientific">Aquibium carbonis</name>
    <dbReference type="NCBI Taxonomy" id="2495581"/>
    <lineage>
        <taxon>Bacteria</taxon>
        <taxon>Pseudomonadati</taxon>
        <taxon>Pseudomonadota</taxon>
        <taxon>Alphaproteobacteria</taxon>
        <taxon>Hyphomicrobiales</taxon>
        <taxon>Phyllobacteriaceae</taxon>
        <taxon>Aquibium</taxon>
    </lineage>
</organism>
<gene>
    <name evidence="1" type="ORF">EJC49_19810</name>
</gene>
<dbReference type="InterPro" id="IPR006127">
    <property type="entry name" value="ZnuA-like"/>
</dbReference>
<dbReference type="Gene3D" id="3.40.50.1980">
    <property type="entry name" value="Nitrogenase molybdenum iron protein domain"/>
    <property type="match status" value="1"/>
</dbReference>
<dbReference type="AlphaFoldDB" id="A0A429YT48"/>